<sequence length="175" mass="21246">KVDLPYFHGKDDVEGYLDWEMKVEQIFACHQVSEERKVSLATLSFQHHAMRRHIPSYYTRELMNKLQRLQQRHMSVEEYKQVMELYMMRVRIREEENLTIARFLSGLNLEIRDKVELLPYRDLNDLVQLCIKVEQQMLEKHSRKKTPNHLLITRRNTRGRTNFLKRNLFFSPPKT</sequence>
<feature type="non-terminal residue" evidence="2">
    <location>
        <position position="1"/>
    </location>
</feature>
<reference evidence="2 3" key="1">
    <citation type="journal article" date="2012" name="Nat. Biotechnol.">
        <title>Draft genome sequence of pigeonpea (Cajanus cajan), an orphan legume crop of resource-poor farmers.</title>
        <authorList>
            <person name="Varshney R.K."/>
            <person name="Chen W."/>
            <person name="Li Y."/>
            <person name="Bharti A.K."/>
            <person name="Saxena R.K."/>
            <person name="Schlueter J.A."/>
            <person name="Donoghue M.T."/>
            <person name="Azam S."/>
            <person name="Fan G."/>
            <person name="Whaley A.M."/>
            <person name="Farmer A.D."/>
            <person name="Sheridan J."/>
            <person name="Iwata A."/>
            <person name="Tuteja R."/>
            <person name="Penmetsa R.V."/>
            <person name="Wu W."/>
            <person name="Upadhyaya H.D."/>
            <person name="Yang S.P."/>
            <person name="Shah T."/>
            <person name="Saxena K.B."/>
            <person name="Michael T."/>
            <person name="McCombie W.R."/>
            <person name="Yang B."/>
            <person name="Zhang G."/>
            <person name="Yang H."/>
            <person name="Wang J."/>
            <person name="Spillane C."/>
            <person name="Cook D.R."/>
            <person name="May G.D."/>
            <person name="Xu X."/>
            <person name="Jackson S.A."/>
        </authorList>
    </citation>
    <scope>NUCLEOTIDE SEQUENCE [LARGE SCALE GENOMIC DNA]</scope>
    <source>
        <strain evidence="3">cv. Asha</strain>
    </source>
</reference>
<dbReference type="Proteomes" id="UP000075243">
    <property type="component" value="Chromosome 3"/>
</dbReference>
<dbReference type="Gramene" id="C.cajan_08675.t">
    <property type="protein sequence ID" value="C.cajan_08675.t"/>
    <property type="gene ID" value="C.cajan_08675"/>
</dbReference>
<feature type="domain" description="Retrotransposon gag" evidence="1">
    <location>
        <begin position="45"/>
        <end position="108"/>
    </location>
</feature>
<name>A0A151TRN6_CAJCA</name>
<dbReference type="EMBL" id="CM003605">
    <property type="protein sequence ID" value="KYP69727.1"/>
    <property type="molecule type" value="Genomic_DNA"/>
</dbReference>
<dbReference type="OMA" id="DYLAWEM"/>
<gene>
    <name evidence="2" type="ORF">KK1_008928</name>
</gene>
<evidence type="ECO:0000313" key="3">
    <source>
        <dbReference type="Proteomes" id="UP000075243"/>
    </source>
</evidence>
<dbReference type="PANTHER" id="PTHR35046:SF9">
    <property type="entry name" value="RNA-DIRECTED DNA POLYMERASE"/>
    <property type="match status" value="1"/>
</dbReference>
<protein>
    <recommendedName>
        <fullName evidence="1">Retrotransposon gag domain-containing protein</fullName>
    </recommendedName>
</protein>
<keyword evidence="3" id="KW-1185">Reference proteome</keyword>
<dbReference type="InterPro" id="IPR005162">
    <property type="entry name" value="Retrotrans_gag_dom"/>
</dbReference>
<dbReference type="Pfam" id="PF03732">
    <property type="entry name" value="Retrotrans_gag"/>
    <property type="match status" value="1"/>
</dbReference>
<accession>A0A151TRN6</accession>
<organism evidence="2 3">
    <name type="scientific">Cajanus cajan</name>
    <name type="common">Pigeon pea</name>
    <name type="synonym">Cajanus indicus</name>
    <dbReference type="NCBI Taxonomy" id="3821"/>
    <lineage>
        <taxon>Eukaryota</taxon>
        <taxon>Viridiplantae</taxon>
        <taxon>Streptophyta</taxon>
        <taxon>Embryophyta</taxon>
        <taxon>Tracheophyta</taxon>
        <taxon>Spermatophyta</taxon>
        <taxon>Magnoliopsida</taxon>
        <taxon>eudicotyledons</taxon>
        <taxon>Gunneridae</taxon>
        <taxon>Pentapetalae</taxon>
        <taxon>rosids</taxon>
        <taxon>fabids</taxon>
        <taxon>Fabales</taxon>
        <taxon>Fabaceae</taxon>
        <taxon>Papilionoideae</taxon>
        <taxon>50 kb inversion clade</taxon>
        <taxon>NPAAA clade</taxon>
        <taxon>indigoferoid/millettioid clade</taxon>
        <taxon>Phaseoleae</taxon>
        <taxon>Cajanus</taxon>
    </lineage>
</organism>
<dbReference type="AlphaFoldDB" id="A0A151TRN6"/>
<evidence type="ECO:0000259" key="1">
    <source>
        <dbReference type="Pfam" id="PF03732"/>
    </source>
</evidence>
<dbReference type="PANTHER" id="PTHR35046">
    <property type="entry name" value="ZINC KNUCKLE (CCHC-TYPE) FAMILY PROTEIN"/>
    <property type="match status" value="1"/>
</dbReference>
<evidence type="ECO:0000313" key="2">
    <source>
        <dbReference type="EMBL" id="KYP69727.1"/>
    </source>
</evidence>
<proteinExistence type="predicted"/>